<feature type="transmembrane region" description="Helical" evidence="8">
    <location>
        <begin position="70"/>
        <end position="89"/>
    </location>
</feature>
<evidence type="ECO:0000256" key="1">
    <source>
        <dbReference type="ARBA" id="ARBA00004141"/>
    </source>
</evidence>
<name>A0A2S6Z3U9_9XANT</name>
<evidence type="ECO:0000256" key="6">
    <source>
        <dbReference type="ARBA" id="ARBA00023065"/>
    </source>
</evidence>
<reference evidence="10 11" key="1">
    <citation type="submission" date="2016-08" db="EMBL/GenBank/DDBJ databases">
        <title>Evolution of the type three secretion system and type three effector repertoires in Xanthomonas.</title>
        <authorList>
            <person name="Merda D."/>
            <person name="Briand M."/>
            <person name="Bosis E."/>
            <person name="Rousseau C."/>
            <person name="Portier P."/>
            <person name="Jacques M.-A."/>
            <person name="Fischer-Le Saux M."/>
        </authorList>
    </citation>
    <scope>NUCLEOTIDE SEQUENCE [LARGE SCALE GENOMIC DNA]</scope>
    <source>
        <strain evidence="10 11">CFBP 3122</strain>
    </source>
</reference>
<feature type="transmembrane region" description="Helical" evidence="8">
    <location>
        <begin position="136"/>
        <end position="156"/>
    </location>
</feature>
<evidence type="ECO:0000313" key="11">
    <source>
        <dbReference type="Proteomes" id="UP000238270"/>
    </source>
</evidence>
<evidence type="ECO:0000256" key="5">
    <source>
        <dbReference type="ARBA" id="ARBA00022989"/>
    </source>
</evidence>
<keyword evidence="6" id="KW-0406">Ion transport</keyword>
<feature type="transmembrane region" description="Helical" evidence="8">
    <location>
        <begin position="168"/>
        <end position="192"/>
    </location>
</feature>
<protein>
    <submittedName>
        <fullName evidence="10">Cation/H(+) antiporter</fullName>
    </submittedName>
</protein>
<gene>
    <name evidence="10" type="ORF">XaplCFBP3122_12570</name>
</gene>
<feature type="transmembrane region" description="Helical" evidence="8">
    <location>
        <begin position="101"/>
        <end position="124"/>
    </location>
</feature>
<feature type="transmembrane region" description="Helical" evidence="8">
    <location>
        <begin position="309"/>
        <end position="327"/>
    </location>
</feature>
<feature type="transmembrane region" description="Helical" evidence="8">
    <location>
        <begin position="282"/>
        <end position="302"/>
    </location>
</feature>
<evidence type="ECO:0000256" key="3">
    <source>
        <dbReference type="ARBA" id="ARBA00022449"/>
    </source>
</evidence>
<feature type="transmembrane region" description="Helical" evidence="8">
    <location>
        <begin position="379"/>
        <end position="401"/>
    </location>
</feature>
<sequence>MNPTTLLLVQLAVILGAARACGALLQRFGQPPVIGEMAAGLLLGPIAFGAWMPELHGVLFASSSLPPLSGLANIGVVLFMFIVGVELRAPEGTTAQVRSSVLVGLSGIVLPLLLGLAAAPWLFARFAPQGIGFWPFALFIAAAMSVTAFPVLARILKDRNMTRTPAGRLALGAAVIDDATVWMFLAIVLTLTGSNSHGGVAFTAAGAVVLIAVVFGVLKPVSARVLKPRASDGGYAPTALVWVLIGVLACAAVAEWIGLHAIFGAFLFGICVPRDDRLLEHLAARIEPLAITLLMPVLFAVAGQATSPGVFVGAGVAGFALVVGVAVTGKLVGCTLGARLSGHDWRDSLSVGSLMNARGLMELVVIKIGLDSGVIGPDLFTLLFGMTLVTTVMASPMVAWCQRGRHTATASGLGAGNRPH</sequence>
<comment type="caution">
    <text evidence="10">The sequence shown here is derived from an EMBL/GenBank/DDBJ whole genome shotgun (WGS) entry which is preliminary data.</text>
</comment>
<dbReference type="PANTHER" id="PTHR32468:SF0">
    <property type="entry name" value="K(+)_H(+) ANTIPORTER 1"/>
    <property type="match status" value="1"/>
</dbReference>
<evidence type="ECO:0000256" key="8">
    <source>
        <dbReference type="SAM" id="Phobius"/>
    </source>
</evidence>
<evidence type="ECO:0000259" key="9">
    <source>
        <dbReference type="Pfam" id="PF00999"/>
    </source>
</evidence>
<dbReference type="GO" id="GO:1902600">
    <property type="term" value="P:proton transmembrane transport"/>
    <property type="evidence" value="ECO:0007669"/>
    <property type="project" value="InterPro"/>
</dbReference>
<keyword evidence="2" id="KW-0813">Transport</keyword>
<keyword evidence="5 8" id="KW-1133">Transmembrane helix</keyword>
<organism evidence="10 11">
    <name type="scientific">Xanthomonas arboricola pv. populi</name>
    <dbReference type="NCBI Taxonomy" id="487823"/>
    <lineage>
        <taxon>Bacteria</taxon>
        <taxon>Pseudomonadati</taxon>
        <taxon>Pseudomonadota</taxon>
        <taxon>Gammaproteobacteria</taxon>
        <taxon>Lysobacterales</taxon>
        <taxon>Lysobacteraceae</taxon>
        <taxon>Xanthomonas</taxon>
    </lineage>
</organism>
<dbReference type="RefSeq" id="WP_104544816.1">
    <property type="nucleotide sequence ID" value="NZ_MIGV01000014.1"/>
</dbReference>
<evidence type="ECO:0000256" key="4">
    <source>
        <dbReference type="ARBA" id="ARBA00022692"/>
    </source>
</evidence>
<dbReference type="Pfam" id="PF00999">
    <property type="entry name" value="Na_H_Exchanger"/>
    <property type="match status" value="1"/>
</dbReference>
<evidence type="ECO:0000256" key="2">
    <source>
        <dbReference type="ARBA" id="ARBA00022448"/>
    </source>
</evidence>
<dbReference type="InterPro" id="IPR050794">
    <property type="entry name" value="CPA2_transporter"/>
</dbReference>
<keyword evidence="3" id="KW-0050">Antiport</keyword>
<evidence type="ECO:0000256" key="7">
    <source>
        <dbReference type="ARBA" id="ARBA00023136"/>
    </source>
</evidence>
<dbReference type="AlphaFoldDB" id="A0A2S6Z3U9"/>
<proteinExistence type="predicted"/>
<dbReference type="EMBL" id="MIGV01000014">
    <property type="protein sequence ID" value="PPT75590.1"/>
    <property type="molecule type" value="Genomic_DNA"/>
</dbReference>
<dbReference type="GO" id="GO:0016020">
    <property type="term" value="C:membrane"/>
    <property type="evidence" value="ECO:0007669"/>
    <property type="project" value="UniProtKB-SubCell"/>
</dbReference>
<dbReference type="Proteomes" id="UP000238270">
    <property type="component" value="Unassembled WGS sequence"/>
</dbReference>
<keyword evidence="7 8" id="KW-0472">Membrane</keyword>
<feature type="transmembrane region" description="Helical" evidence="8">
    <location>
        <begin position="198"/>
        <end position="218"/>
    </location>
</feature>
<dbReference type="InterPro" id="IPR038770">
    <property type="entry name" value="Na+/solute_symporter_sf"/>
</dbReference>
<feature type="transmembrane region" description="Helical" evidence="8">
    <location>
        <begin position="239"/>
        <end position="270"/>
    </location>
</feature>
<dbReference type="InterPro" id="IPR006153">
    <property type="entry name" value="Cation/H_exchanger_TM"/>
</dbReference>
<dbReference type="GO" id="GO:0015297">
    <property type="term" value="F:antiporter activity"/>
    <property type="evidence" value="ECO:0007669"/>
    <property type="project" value="UniProtKB-KW"/>
</dbReference>
<dbReference type="PANTHER" id="PTHR32468">
    <property type="entry name" value="CATION/H + ANTIPORTER"/>
    <property type="match status" value="1"/>
</dbReference>
<keyword evidence="4 8" id="KW-0812">Transmembrane</keyword>
<dbReference type="Gene3D" id="1.20.1530.20">
    <property type="match status" value="1"/>
</dbReference>
<feature type="domain" description="Cation/H+ exchanger transmembrane" evidence="9">
    <location>
        <begin position="20"/>
        <end position="399"/>
    </location>
</feature>
<comment type="subcellular location">
    <subcellularLocation>
        <location evidence="1">Membrane</location>
        <topology evidence="1">Multi-pass membrane protein</topology>
    </subcellularLocation>
</comment>
<evidence type="ECO:0000313" key="10">
    <source>
        <dbReference type="EMBL" id="PPT75590.1"/>
    </source>
</evidence>
<accession>A0A2S6Z3U9</accession>